<protein>
    <recommendedName>
        <fullName evidence="5">Secretion system C-terminal sorting domain-containing protein</fullName>
    </recommendedName>
</protein>
<dbReference type="AlphaFoldDB" id="A0A0D7W9K1"/>
<dbReference type="PATRIC" id="fig|1435349.4.peg.2680"/>
<accession>A0A0D7W9K1</accession>
<keyword evidence="4" id="KW-1185">Reference proteome</keyword>
<reference evidence="3 4" key="1">
    <citation type="submission" date="2014-11" db="EMBL/GenBank/DDBJ databases">
        <title>Tamlana sedimentorum sp. nov., isolated from shallow sand sediments of the Sea of Japan.</title>
        <authorList>
            <person name="Romanenko L.A."/>
        </authorList>
    </citation>
    <scope>NUCLEOTIDE SEQUENCE [LARGE SCALE GENOMIC DNA]</scope>
    <source>
        <strain evidence="3 4">JCM 19808</strain>
    </source>
</reference>
<dbReference type="Proteomes" id="UP000032578">
    <property type="component" value="Unassembled WGS sequence"/>
</dbReference>
<evidence type="ECO:0008006" key="5">
    <source>
        <dbReference type="Google" id="ProtNLM"/>
    </source>
</evidence>
<comment type="caution">
    <text evidence="3">The sequence shown here is derived from an EMBL/GenBank/DDBJ whole genome shotgun (WGS) entry which is preliminary data.</text>
</comment>
<gene>
    <name evidence="3" type="ORF">PW52_08470</name>
</gene>
<sequence length="998" mass="110213">MNIVKYLGKSVFLLLSFITYAQTGPGGVGSNDGSSSLIMWYRPDNGLAVSGTSINSWQNSAGLAAFNLISTTTERPTLVTNVVNGYNEISFSGTNKLYTGLTLTTGNFITNQASSFVVSRADNTTQQSCVYTTDPLVGSTRFSTHIPWNNSVYFDIGTCCNNNARLNVNGLNFTDYSIWSYDANPTTGKQLYQDLNLLQSRPNTSNYTSHSSQRFNLGGYTSGSNGFLGDIAEVIIFKEKVNTAQRIIINNYLAAKFNKNLASSDIYNKDNGGNGNFDHHVAGIGQATDGSNHTDSQGTGIVRINNPTNLDNDEFLFWGEESANPTYNFSTNTANFTEQLNSRWYTSRRSAPGRVDIAFDITNFDLTGKQTCVPLQLVIDNDGDFSSPDDIYDLTITGNIASATNVRIRGNRYFTIRYTDQIVWDGATFYNGSGALNAPDSTDSCLKLTIMAGATANLTANAHVREIEVENNAQLNVSDGLLLETENNVAINTNGIIDLLGEAQLIQNHTGLSGNSGDGTLIIRQQGATNQYNYNYWGAPVNRNGTWQIGYLEDSNGVINYTTANNPNPATTPITLSSRWLYSFNFISDNYFGWKKLTTNTNLLPGIGYSMKGSGAATPEQEYIFKGTPNSGDYTFTINPNTEILVSNPYPSAIDAHAFITDNLSTLEGTLYFWESFTTNSSHFLSNYQGGYATLNLTLSLPAIADVSGRTSGSGTASKPAPTQYIPPGQGFFIKSEYGGSFAFNNAQRQFARESLSESVFYKTANKKIETDSRIKLWFSLETPNNIEKTIGLGYDENTSYNYDNGYDTKVYDDFNDIMYWSINDNEKLIIQALPELNRDDTLPLGLDIETSGLYKVRISNSENMPADLSVFLVDTFNNTYQKINDAVAEIYLSSGNDQNQYAIVFKEENTLSYNQLDTPKAFVSYNKFTESLELHLDKDISSVKDLQIFNTIGQNIMHINNPVSKSINLSKYYSGAYILKIRFNSKPETESIKFIKP</sequence>
<dbReference type="STRING" id="1435349.PW52_08470"/>
<evidence type="ECO:0000313" key="4">
    <source>
        <dbReference type="Proteomes" id="UP000032578"/>
    </source>
</evidence>
<evidence type="ECO:0000256" key="2">
    <source>
        <dbReference type="SAM" id="SignalP"/>
    </source>
</evidence>
<evidence type="ECO:0000313" key="3">
    <source>
        <dbReference type="EMBL" id="KJD35759.1"/>
    </source>
</evidence>
<keyword evidence="1 2" id="KW-0732">Signal</keyword>
<feature type="chain" id="PRO_5002325503" description="Secretion system C-terminal sorting domain-containing protein" evidence="2">
    <location>
        <begin position="22"/>
        <end position="998"/>
    </location>
</feature>
<dbReference type="NCBIfam" id="TIGR04183">
    <property type="entry name" value="Por_Secre_tail"/>
    <property type="match status" value="1"/>
</dbReference>
<dbReference type="OrthoDB" id="2582440at2"/>
<organism evidence="3 4">
    <name type="scientific">Neotamlana sedimentorum</name>
    <dbReference type="NCBI Taxonomy" id="1435349"/>
    <lineage>
        <taxon>Bacteria</taxon>
        <taxon>Pseudomonadati</taxon>
        <taxon>Bacteroidota</taxon>
        <taxon>Flavobacteriia</taxon>
        <taxon>Flavobacteriales</taxon>
        <taxon>Flavobacteriaceae</taxon>
        <taxon>Neotamlana</taxon>
    </lineage>
</organism>
<dbReference type="InterPro" id="IPR026444">
    <property type="entry name" value="Secre_tail"/>
</dbReference>
<dbReference type="RefSeq" id="WP_044632493.1">
    <property type="nucleotide sequence ID" value="NZ_JTDW01000005.1"/>
</dbReference>
<feature type="signal peptide" evidence="2">
    <location>
        <begin position="1"/>
        <end position="21"/>
    </location>
</feature>
<dbReference type="EMBL" id="JTDW01000005">
    <property type="protein sequence ID" value="KJD35759.1"/>
    <property type="molecule type" value="Genomic_DNA"/>
</dbReference>
<name>A0A0D7W9K1_9FLAO</name>
<proteinExistence type="predicted"/>
<evidence type="ECO:0000256" key="1">
    <source>
        <dbReference type="ARBA" id="ARBA00022729"/>
    </source>
</evidence>